<keyword evidence="1" id="KW-0813">Transport</keyword>
<dbReference type="SMART" id="SM00382">
    <property type="entry name" value="AAA"/>
    <property type="match status" value="1"/>
</dbReference>
<dbReference type="InterPro" id="IPR003593">
    <property type="entry name" value="AAA+_ATPase"/>
</dbReference>
<dbReference type="SUPFAM" id="SSF52540">
    <property type="entry name" value="P-loop containing nucleoside triphosphate hydrolases"/>
    <property type="match status" value="1"/>
</dbReference>
<accession>A0A1R1EKK7</accession>
<dbReference type="EMBL" id="MRTP01000007">
    <property type="protein sequence ID" value="OMF52354.1"/>
    <property type="molecule type" value="Genomic_DNA"/>
</dbReference>
<dbReference type="PANTHER" id="PTHR42711">
    <property type="entry name" value="ABC TRANSPORTER ATP-BINDING PROTEIN"/>
    <property type="match status" value="1"/>
</dbReference>
<dbReference type="AlphaFoldDB" id="A0A1R1EKK7"/>
<evidence type="ECO:0000313" key="5">
    <source>
        <dbReference type="EMBL" id="OMF52354.1"/>
    </source>
</evidence>
<dbReference type="PROSITE" id="PS50893">
    <property type="entry name" value="ABC_TRANSPORTER_2"/>
    <property type="match status" value="1"/>
</dbReference>
<dbReference type="FunFam" id="3.40.50.300:FF:001548">
    <property type="entry name" value="ABC efflux transporter ATP-binding protein"/>
    <property type="match status" value="1"/>
</dbReference>
<dbReference type="RefSeq" id="WP_076173176.1">
    <property type="nucleotide sequence ID" value="NZ_MRTP01000007.1"/>
</dbReference>
<evidence type="ECO:0000259" key="4">
    <source>
        <dbReference type="PROSITE" id="PS50893"/>
    </source>
</evidence>
<dbReference type="InterPro" id="IPR003439">
    <property type="entry name" value="ABC_transporter-like_ATP-bd"/>
</dbReference>
<reference evidence="5 6" key="1">
    <citation type="submission" date="2016-11" db="EMBL/GenBank/DDBJ databases">
        <title>Paenibacillus species isolates.</title>
        <authorList>
            <person name="Beno S.M."/>
        </authorList>
    </citation>
    <scope>NUCLEOTIDE SEQUENCE [LARGE SCALE GENOMIC DNA]</scope>
    <source>
        <strain evidence="5 6">FSL R5-0378</strain>
    </source>
</reference>
<evidence type="ECO:0000256" key="1">
    <source>
        <dbReference type="ARBA" id="ARBA00022448"/>
    </source>
</evidence>
<proteinExistence type="predicted"/>
<evidence type="ECO:0000313" key="6">
    <source>
        <dbReference type="Proteomes" id="UP000187172"/>
    </source>
</evidence>
<dbReference type="Proteomes" id="UP000187172">
    <property type="component" value="Unassembled WGS sequence"/>
</dbReference>
<dbReference type="Gene3D" id="3.40.50.300">
    <property type="entry name" value="P-loop containing nucleotide triphosphate hydrolases"/>
    <property type="match status" value="1"/>
</dbReference>
<dbReference type="InterPro" id="IPR017871">
    <property type="entry name" value="ABC_transporter-like_CS"/>
</dbReference>
<keyword evidence="6" id="KW-1185">Reference proteome</keyword>
<dbReference type="STRING" id="297318.BK138_23260"/>
<dbReference type="PANTHER" id="PTHR42711:SF17">
    <property type="entry name" value="ABC TRANSPORTER ATP-BINDING PROTEIN"/>
    <property type="match status" value="1"/>
</dbReference>
<dbReference type="GO" id="GO:0016887">
    <property type="term" value="F:ATP hydrolysis activity"/>
    <property type="evidence" value="ECO:0007669"/>
    <property type="project" value="InterPro"/>
</dbReference>
<dbReference type="CDD" id="cd03230">
    <property type="entry name" value="ABC_DR_subfamily_A"/>
    <property type="match status" value="1"/>
</dbReference>
<keyword evidence="3 5" id="KW-0067">ATP-binding</keyword>
<protein>
    <submittedName>
        <fullName evidence="5">ABC transporter ATP-binding protein</fullName>
    </submittedName>
</protein>
<organism evidence="5 6">
    <name type="scientific">Paenibacillus rhizosphaerae</name>
    <dbReference type="NCBI Taxonomy" id="297318"/>
    <lineage>
        <taxon>Bacteria</taxon>
        <taxon>Bacillati</taxon>
        <taxon>Bacillota</taxon>
        <taxon>Bacilli</taxon>
        <taxon>Bacillales</taxon>
        <taxon>Paenibacillaceae</taxon>
        <taxon>Paenibacillus</taxon>
    </lineage>
</organism>
<dbReference type="InterPro" id="IPR027417">
    <property type="entry name" value="P-loop_NTPase"/>
</dbReference>
<dbReference type="Pfam" id="PF00005">
    <property type="entry name" value="ABC_tran"/>
    <property type="match status" value="1"/>
</dbReference>
<dbReference type="InterPro" id="IPR050763">
    <property type="entry name" value="ABC_transporter_ATP-binding"/>
</dbReference>
<dbReference type="PROSITE" id="PS00211">
    <property type="entry name" value="ABC_TRANSPORTER_1"/>
    <property type="match status" value="1"/>
</dbReference>
<comment type="caution">
    <text evidence="5">The sequence shown here is derived from an EMBL/GenBank/DDBJ whole genome shotgun (WGS) entry which is preliminary data.</text>
</comment>
<feature type="domain" description="ABC transporter" evidence="4">
    <location>
        <begin position="5"/>
        <end position="229"/>
    </location>
</feature>
<name>A0A1R1EKK7_9BACL</name>
<evidence type="ECO:0000256" key="2">
    <source>
        <dbReference type="ARBA" id="ARBA00022741"/>
    </source>
</evidence>
<evidence type="ECO:0000256" key="3">
    <source>
        <dbReference type="ARBA" id="ARBA00022840"/>
    </source>
</evidence>
<keyword evidence="2" id="KW-0547">Nucleotide-binding</keyword>
<dbReference type="GO" id="GO:0005524">
    <property type="term" value="F:ATP binding"/>
    <property type="evidence" value="ECO:0007669"/>
    <property type="project" value="UniProtKB-KW"/>
</dbReference>
<sequence>MEHIAELQHVTKRFGSKAAVDDVSFTIDKGSIVAVLGPNGAGKTTTISMMLGLLEPTSGSVRLFGQTPKQLQVKQRIGAMLQDVSVIDGLKVREVLALIRSYYPRPMRLEELAALAGFTEEDLGKRAEKLSGGQKRRLGFALALAGNPDLLFFDEPTVGLDTPARRSFWEQVRVLSDRGKTILFSTHYLQEAEDAADRVILFNRGKIAADGTPQAITAQLTSRSVTFTTDTRSLEGHALMSADTEQHIRERLLPVPGVHNCTCQEGRWTVTADNTDTVLAAIFRYQLPVHDIRTQQGRLDDAFEIMIHNDDTQGAVS</sequence>
<gene>
    <name evidence="5" type="ORF">BK138_23260</name>
</gene>